<proteinExistence type="predicted"/>
<comment type="caution">
    <text evidence="1">The sequence shown here is derived from an EMBL/GenBank/DDBJ whole genome shotgun (WGS) entry which is preliminary data.</text>
</comment>
<evidence type="ECO:0008006" key="3">
    <source>
        <dbReference type="Google" id="ProtNLM"/>
    </source>
</evidence>
<reference evidence="1" key="1">
    <citation type="submission" date="2021-02" db="EMBL/GenBank/DDBJ databases">
        <authorList>
            <person name="Dougan E. K."/>
            <person name="Rhodes N."/>
            <person name="Thang M."/>
            <person name="Chan C."/>
        </authorList>
    </citation>
    <scope>NUCLEOTIDE SEQUENCE</scope>
</reference>
<sequence>VKPKLPERWREAKIREERLRVDVSAGCGLSLEFSDFGFAVEEVEDMPGQQLEAGEVIVAIEGRILAGMTGPQMQASFHKRRLNGARMHVANLIQVQELSLRDPAIVEQWDNIKKANYYFHKKSGKTAWTWQ</sequence>
<dbReference type="AlphaFoldDB" id="A0A813KGL7"/>
<protein>
    <recommendedName>
        <fullName evidence="3">PDZ domain-containing protein</fullName>
    </recommendedName>
</protein>
<feature type="non-terminal residue" evidence="1">
    <location>
        <position position="1"/>
    </location>
</feature>
<accession>A0A813KGL7</accession>
<evidence type="ECO:0000313" key="2">
    <source>
        <dbReference type="Proteomes" id="UP000626109"/>
    </source>
</evidence>
<evidence type="ECO:0000313" key="1">
    <source>
        <dbReference type="EMBL" id="CAE8699485.1"/>
    </source>
</evidence>
<dbReference type="Proteomes" id="UP000626109">
    <property type="component" value="Unassembled WGS sequence"/>
</dbReference>
<organism evidence="1 2">
    <name type="scientific">Polarella glacialis</name>
    <name type="common">Dinoflagellate</name>
    <dbReference type="NCBI Taxonomy" id="89957"/>
    <lineage>
        <taxon>Eukaryota</taxon>
        <taxon>Sar</taxon>
        <taxon>Alveolata</taxon>
        <taxon>Dinophyceae</taxon>
        <taxon>Suessiales</taxon>
        <taxon>Suessiaceae</taxon>
        <taxon>Polarella</taxon>
    </lineage>
</organism>
<name>A0A813KGL7_POLGL</name>
<dbReference type="EMBL" id="CAJNNW010029214">
    <property type="protein sequence ID" value="CAE8699485.1"/>
    <property type="molecule type" value="Genomic_DNA"/>
</dbReference>
<gene>
    <name evidence="1" type="ORF">PGLA2088_LOCUS31182</name>
</gene>
<feature type="non-terminal residue" evidence="1">
    <location>
        <position position="131"/>
    </location>
</feature>